<name>A0ABP8Y002_9MICO</name>
<evidence type="ECO:0000313" key="3">
    <source>
        <dbReference type="Proteomes" id="UP001500956"/>
    </source>
</evidence>
<dbReference type="PANTHER" id="PTHR22642">
    <property type="entry name" value="IMIDAZOLONEPROPIONASE"/>
    <property type="match status" value="1"/>
</dbReference>
<dbReference type="InterPro" id="IPR032466">
    <property type="entry name" value="Metal_Hydrolase"/>
</dbReference>
<dbReference type="Gene3D" id="3.10.310.70">
    <property type="match status" value="1"/>
</dbReference>
<dbReference type="SUPFAM" id="SSF51556">
    <property type="entry name" value="Metallo-dependent hydrolases"/>
    <property type="match status" value="1"/>
</dbReference>
<reference evidence="3" key="1">
    <citation type="journal article" date="2019" name="Int. J. Syst. Evol. Microbiol.">
        <title>The Global Catalogue of Microorganisms (GCM) 10K type strain sequencing project: providing services to taxonomists for standard genome sequencing and annotation.</title>
        <authorList>
            <consortium name="The Broad Institute Genomics Platform"/>
            <consortium name="The Broad Institute Genome Sequencing Center for Infectious Disease"/>
            <person name="Wu L."/>
            <person name="Ma J."/>
        </authorList>
    </citation>
    <scope>NUCLEOTIDE SEQUENCE [LARGE SCALE GENOMIC DNA]</scope>
    <source>
        <strain evidence="3">JCM 18063</strain>
    </source>
</reference>
<dbReference type="EMBL" id="BAABID010000002">
    <property type="protein sequence ID" value="GAA4717359.1"/>
    <property type="molecule type" value="Genomic_DNA"/>
</dbReference>
<dbReference type="Gene3D" id="3.20.20.140">
    <property type="entry name" value="Metal-dependent hydrolases"/>
    <property type="match status" value="1"/>
</dbReference>
<evidence type="ECO:0000259" key="1">
    <source>
        <dbReference type="Pfam" id="PF07969"/>
    </source>
</evidence>
<gene>
    <name evidence="2" type="ORF">GCM10023216_01680</name>
</gene>
<feature type="domain" description="Amidohydrolase 3" evidence="1">
    <location>
        <begin position="51"/>
        <end position="489"/>
    </location>
</feature>
<keyword evidence="3" id="KW-1185">Reference proteome</keyword>
<proteinExistence type="predicted"/>
<sequence length="493" mass="51768">MSLAGRPAAERLVLAGVRVHGRGDAVRDVVLADGRIERFTAPGRVRDAERVDCDGATLLPGLWDHHVHMEQWALARRRLDLSGTGSAAEAAAVVRAALADPPAGLGAGELLVGYGFRDGLWPDVPRAALIDAARPVVLISGDLHCAWMNRVAMSVLGVEGCPTGVLREDEAFAVNRVVSRVDTATMDRWVLDAARAAAARGVVGVVDLEMDGAVPAWERRSTAGSPPVRVRAGVYPDRLDVETARGLRTGLPLDAAGRVEVGPLKIVADGSLNTRTAWCHDPYPGTDGFGRPSLAPEELEKLLVRGSEAGFVPAIHAIGDRALTVALDAVEAVGCRGSIEHAQLVTAADVTRMARLGMVASIQPEHAMDDRDVAERHWAGREHRAFVVGSLARAGVRLALGSDAPVAPLDPWVSMAAAVDRHRDGREAWQAQEAISVEAALAASTSTGGVVAVGDAADLVVVPHDPTRRAGAALRSTPVLLTLCGGEVTADLR</sequence>
<dbReference type="InterPro" id="IPR013108">
    <property type="entry name" value="Amidohydro_3"/>
</dbReference>
<organism evidence="2 3">
    <name type="scientific">Isoptericola chiayiensis</name>
    <dbReference type="NCBI Taxonomy" id="579446"/>
    <lineage>
        <taxon>Bacteria</taxon>
        <taxon>Bacillati</taxon>
        <taxon>Actinomycetota</taxon>
        <taxon>Actinomycetes</taxon>
        <taxon>Micrococcales</taxon>
        <taxon>Promicromonosporaceae</taxon>
        <taxon>Isoptericola</taxon>
    </lineage>
</organism>
<evidence type="ECO:0000313" key="2">
    <source>
        <dbReference type="EMBL" id="GAA4717359.1"/>
    </source>
</evidence>
<dbReference type="SUPFAM" id="SSF51338">
    <property type="entry name" value="Composite domain of metallo-dependent hydrolases"/>
    <property type="match status" value="1"/>
</dbReference>
<dbReference type="PANTHER" id="PTHR22642:SF2">
    <property type="entry name" value="PROTEIN LONG AFTER FAR-RED 3"/>
    <property type="match status" value="1"/>
</dbReference>
<dbReference type="Gene3D" id="2.30.40.10">
    <property type="entry name" value="Urease, subunit C, domain 1"/>
    <property type="match status" value="1"/>
</dbReference>
<dbReference type="Proteomes" id="UP001500956">
    <property type="component" value="Unassembled WGS sequence"/>
</dbReference>
<dbReference type="RefSeq" id="WP_172151975.1">
    <property type="nucleotide sequence ID" value="NZ_BAABID010000002.1"/>
</dbReference>
<comment type="caution">
    <text evidence="2">The sequence shown here is derived from an EMBL/GenBank/DDBJ whole genome shotgun (WGS) entry which is preliminary data.</text>
</comment>
<dbReference type="Pfam" id="PF07969">
    <property type="entry name" value="Amidohydro_3"/>
    <property type="match status" value="1"/>
</dbReference>
<accession>A0ABP8Y002</accession>
<dbReference type="InterPro" id="IPR011059">
    <property type="entry name" value="Metal-dep_hydrolase_composite"/>
</dbReference>
<protein>
    <submittedName>
        <fullName evidence="2">Amidohydrolase family protein</fullName>
    </submittedName>
</protein>